<comment type="caution">
    <text evidence="3">The sequence shown here is derived from an EMBL/GenBank/DDBJ whole genome shotgun (WGS) entry which is preliminary data.</text>
</comment>
<dbReference type="Pfam" id="PF13976">
    <property type="entry name" value="gag_pre-integrs"/>
    <property type="match status" value="1"/>
</dbReference>
<name>A0AAV3PIV3_LITER</name>
<dbReference type="PANTHER" id="PTHR34222">
    <property type="entry name" value="GAG_PRE-INTEGRS DOMAIN-CONTAINING PROTEIN"/>
    <property type="match status" value="1"/>
</dbReference>
<sequence>MSVAEYFGKLQPFWDEFATYNPIPSSTCGRCTCGLGELFQKRQDDDRLHDFRSGIYSDAFGALCSSLLAQDPPPTLDWAYHTLLQEETLRCASSTVSDKDIVMAMVVQSNPTLRLEPRNKLPLSCSFCHKTRHGIFSCYMKNGYPKGWGDRGRWQKLLSLLGNSDTSFASRLTGKFPKSWLIDTGASSHVTGDISMLSHISDVSGCPICLSDGQPISATKQSCVHLSPTFIIYDVLYVPQFTCNLIYVTQLFDSLNCVVQFTKDTCVIQDLTMRNLIGVGEWRDGLYHFRSIPEAWTLHVASRGDPNLWHCRLGHPSDRVVRVLPFVSSSSHLSNKTCTFLAMIDRHVNARVCVVGSDNGTEFFCLHDYFSEHEFPYLAFVDDSCVSRVPTLLSSSVSDCSDDDFATPGVDCDSSHNPRPVDTTAELLLGSPSVVTVSANSSLPKRSRSWRVPSCASLTPPRKSGTPYPISHFVNCNRFSIGHRNFLAAITAGSELKSYKEAVVDPKWREAMQREISALEDNGTWSMVPFPESKTPLGTHWVFKLKYNFDGSIERYKA</sequence>
<protein>
    <recommendedName>
        <fullName evidence="5">Mitochondrial protein</fullName>
    </recommendedName>
</protein>
<evidence type="ECO:0000259" key="2">
    <source>
        <dbReference type="Pfam" id="PF22936"/>
    </source>
</evidence>
<dbReference type="Pfam" id="PF22936">
    <property type="entry name" value="Pol_BBD"/>
    <property type="match status" value="1"/>
</dbReference>
<feature type="domain" description="GAG-pre-integrase" evidence="1">
    <location>
        <begin position="285"/>
        <end position="339"/>
    </location>
</feature>
<evidence type="ECO:0008006" key="5">
    <source>
        <dbReference type="Google" id="ProtNLM"/>
    </source>
</evidence>
<dbReference type="AlphaFoldDB" id="A0AAV3PIV3"/>
<organism evidence="3 4">
    <name type="scientific">Lithospermum erythrorhizon</name>
    <name type="common">Purple gromwell</name>
    <name type="synonym">Lithospermum officinale var. erythrorhizon</name>
    <dbReference type="NCBI Taxonomy" id="34254"/>
    <lineage>
        <taxon>Eukaryota</taxon>
        <taxon>Viridiplantae</taxon>
        <taxon>Streptophyta</taxon>
        <taxon>Embryophyta</taxon>
        <taxon>Tracheophyta</taxon>
        <taxon>Spermatophyta</taxon>
        <taxon>Magnoliopsida</taxon>
        <taxon>eudicotyledons</taxon>
        <taxon>Gunneridae</taxon>
        <taxon>Pentapetalae</taxon>
        <taxon>asterids</taxon>
        <taxon>lamiids</taxon>
        <taxon>Boraginales</taxon>
        <taxon>Boraginaceae</taxon>
        <taxon>Boraginoideae</taxon>
        <taxon>Lithospermeae</taxon>
        <taxon>Lithospermum</taxon>
    </lineage>
</organism>
<keyword evidence="4" id="KW-1185">Reference proteome</keyword>
<accession>A0AAV3PIV3</accession>
<dbReference type="EMBL" id="BAABME010001621">
    <property type="protein sequence ID" value="GAA0150606.1"/>
    <property type="molecule type" value="Genomic_DNA"/>
</dbReference>
<evidence type="ECO:0000313" key="4">
    <source>
        <dbReference type="Proteomes" id="UP001454036"/>
    </source>
</evidence>
<dbReference type="InterPro" id="IPR054722">
    <property type="entry name" value="PolX-like_BBD"/>
</dbReference>
<evidence type="ECO:0000313" key="3">
    <source>
        <dbReference type="EMBL" id="GAA0150606.1"/>
    </source>
</evidence>
<feature type="domain" description="Retrovirus-related Pol polyprotein from transposon TNT 1-94-like beta-barrel" evidence="2">
    <location>
        <begin position="180"/>
        <end position="251"/>
    </location>
</feature>
<gene>
    <name evidence="3" type="ORF">LIER_09513</name>
</gene>
<dbReference type="InterPro" id="IPR025724">
    <property type="entry name" value="GAG-pre-integrase_dom"/>
</dbReference>
<dbReference type="PANTHER" id="PTHR34222:SF94">
    <property type="entry name" value="CCHC-TYPE DOMAIN-CONTAINING PROTEIN"/>
    <property type="match status" value="1"/>
</dbReference>
<evidence type="ECO:0000259" key="1">
    <source>
        <dbReference type="Pfam" id="PF13976"/>
    </source>
</evidence>
<reference evidence="3 4" key="1">
    <citation type="submission" date="2024-01" db="EMBL/GenBank/DDBJ databases">
        <title>The complete chloroplast genome sequence of Lithospermum erythrorhizon: insights into the phylogenetic relationship among Boraginaceae species and the maternal lineages of purple gromwells.</title>
        <authorList>
            <person name="Okada T."/>
            <person name="Watanabe K."/>
        </authorList>
    </citation>
    <scope>NUCLEOTIDE SEQUENCE [LARGE SCALE GENOMIC DNA]</scope>
</reference>
<proteinExistence type="predicted"/>
<dbReference type="Proteomes" id="UP001454036">
    <property type="component" value="Unassembled WGS sequence"/>
</dbReference>